<evidence type="ECO:0000313" key="3">
    <source>
        <dbReference type="Proteomes" id="UP000219636"/>
    </source>
</evidence>
<evidence type="ECO:0000256" key="1">
    <source>
        <dbReference type="SAM" id="MobiDB-lite"/>
    </source>
</evidence>
<dbReference type="AlphaFoldDB" id="A0A285SDK7"/>
<dbReference type="EMBL" id="OBMQ01000004">
    <property type="protein sequence ID" value="SOC05965.1"/>
    <property type="molecule type" value="Genomic_DNA"/>
</dbReference>
<organism evidence="2 3">
    <name type="scientific">Ureibacillus xyleni</name>
    <dbReference type="NCBI Taxonomy" id="614648"/>
    <lineage>
        <taxon>Bacteria</taxon>
        <taxon>Bacillati</taxon>
        <taxon>Bacillota</taxon>
        <taxon>Bacilli</taxon>
        <taxon>Bacillales</taxon>
        <taxon>Caryophanaceae</taxon>
        <taxon>Ureibacillus</taxon>
    </lineage>
</organism>
<accession>A0A285SDK7</accession>
<protein>
    <recommendedName>
        <fullName evidence="4">YfhD-like protein</fullName>
    </recommendedName>
</protein>
<sequence>MKKHGRNSVRKMKKPVKKNSREEISQELNFERALKKIEYQDNKIND</sequence>
<feature type="region of interest" description="Disordered" evidence="1">
    <location>
        <begin position="1"/>
        <end position="24"/>
    </location>
</feature>
<reference evidence="3" key="1">
    <citation type="submission" date="2017-08" db="EMBL/GenBank/DDBJ databases">
        <authorList>
            <person name="Varghese N."/>
            <person name="Submissions S."/>
        </authorList>
    </citation>
    <scope>NUCLEOTIDE SEQUENCE [LARGE SCALE GENOMIC DNA]</scope>
    <source>
        <strain evidence="3">JC22</strain>
    </source>
</reference>
<dbReference type="RefSeq" id="WP_161946631.1">
    <property type="nucleotide sequence ID" value="NZ_OBMQ01000004.1"/>
</dbReference>
<evidence type="ECO:0000313" key="2">
    <source>
        <dbReference type="EMBL" id="SOC05965.1"/>
    </source>
</evidence>
<feature type="compositionally biased region" description="Basic residues" evidence="1">
    <location>
        <begin position="1"/>
        <end position="18"/>
    </location>
</feature>
<name>A0A285SDK7_9BACL</name>
<gene>
    <name evidence="2" type="ORF">SAMN05880501_104147</name>
</gene>
<proteinExistence type="predicted"/>
<evidence type="ECO:0008006" key="4">
    <source>
        <dbReference type="Google" id="ProtNLM"/>
    </source>
</evidence>
<dbReference type="Proteomes" id="UP000219636">
    <property type="component" value="Unassembled WGS sequence"/>
</dbReference>
<keyword evidence="3" id="KW-1185">Reference proteome</keyword>